<dbReference type="GO" id="GO:0005886">
    <property type="term" value="C:plasma membrane"/>
    <property type="evidence" value="ECO:0007669"/>
    <property type="project" value="UniProtKB-SubCell"/>
</dbReference>
<feature type="transmembrane region" description="Helical" evidence="8">
    <location>
        <begin position="204"/>
        <end position="221"/>
    </location>
</feature>
<dbReference type="OrthoDB" id="345599at2"/>
<dbReference type="EMBL" id="RQGN01000022">
    <property type="protein sequence ID" value="TGM07860.1"/>
    <property type="molecule type" value="Genomic_DNA"/>
</dbReference>
<dbReference type="GO" id="GO:0009103">
    <property type="term" value="P:lipopolysaccharide biosynthetic process"/>
    <property type="evidence" value="ECO:0007669"/>
    <property type="project" value="UniProtKB-ARBA"/>
</dbReference>
<keyword evidence="2" id="KW-1003">Cell membrane</keyword>
<feature type="transmembrane region" description="Helical" evidence="8">
    <location>
        <begin position="228"/>
        <end position="247"/>
    </location>
</feature>
<feature type="transmembrane region" description="Helical" evidence="8">
    <location>
        <begin position="253"/>
        <end position="271"/>
    </location>
</feature>
<gene>
    <name evidence="9" type="ORF">EHQ76_04355</name>
</gene>
<feature type="transmembrane region" description="Helical" evidence="8">
    <location>
        <begin position="378"/>
        <end position="397"/>
    </location>
</feature>
<name>A0A5F2BQK4_9LEPT</name>
<feature type="transmembrane region" description="Helical" evidence="8">
    <location>
        <begin position="351"/>
        <end position="372"/>
    </location>
</feature>
<keyword evidence="7 8" id="KW-0472">Membrane</keyword>
<dbReference type="GO" id="GO:0016763">
    <property type="term" value="F:pentosyltransferase activity"/>
    <property type="evidence" value="ECO:0007669"/>
    <property type="project" value="TreeGrafter"/>
</dbReference>
<evidence type="ECO:0000256" key="3">
    <source>
        <dbReference type="ARBA" id="ARBA00022676"/>
    </source>
</evidence>
<evidence type="ECO:0000256" key="4">
    <source>
        <dbReference type="ARBA" id="ARBA00022679"/>
    </source>
</evidence>
<dbReference type="InterPro" id="IPR050297">
    <property type="entry name" value="LipidA_mod_glycosyltrf_83"/>
</dbReference>
<protein>
    <submittedName>
        <fullName evidence="9">Dolichyl-phosphate-mannose--protein mannosyltransferase</fullName>
    </submittedName>
</protein>
<comment type="subcellular location">
    <subcellularLocation>
        <location evidence="1">Cell membrane</location>
        <topology evidence="1">Multi-pass membrane protein</topology>
    </subcellularLocation>
</comment>
<evidence type="ECO:0000256" key="7">
    <source>
        <dbReference type="ARBA" id="ARBA00023136"/>
    </source>
</evidence>
<accession>A0A5F2BQK4</accession>
<comment type="caution">
    <text evidence="9">The sequence shown here is derived from an EMBL/GenBank/DDBJ whole genome shotgun (WGS) entry which is preliminary data.</text>
</comment>
<feature type="transmembrane region" description="Helical" evidence="8">
    <location>
        <begin position="283"/>
        <end position="302"/>
    </location>
</feature>
<proteinExistence type="predicted"/>
<keyword evidence="4 9" id="KW-0808">Transferase</keyword>
<evidence type="ECO:0000256" key="1">
    <source>
        <dbReference type="ARBA" id="ARBA00004651"/>
    </source>
</evidence>
<evidence type="ECO:0000256" key="2">
    <source>
        <dbReference type="ARBA" id="ARBA00022475"/>
    </source>
</evidence>
<feature type="transmembrane region" description="Helical" evidence="8">
    <location>
        <begin position="141"/>
        <end position="160"/>
    </location>
</feature>
<evidence type="ECO:0000256" key="5">
    <source>
        <dbReference type="ARBA" id="ARBA00022692"/>
    </source>
</evidence>
<evidence type="ECO:0000256" key="8">
    <source>
        <dbReference type="SAM" id="Phobius"/>
    </source>
</evidence>
<keyword evidence="6 8" id="KW-1133">Transmembrane helix</keyword>
<keyword evidence="3 9" id="KW-0328">Glycosyltransferase</keyword>
<sequence length="509" mass="58212">MSRLNAFLSEIKKNKDLKVFLVLFALGAFFRLFRLDLQSPWEDELFSIRASSETSLSNLWEWMKNDPHPPLYQTLLYFWFQAFGPTIFVGRMLSAIAGLLVPLAFFVFAPSGLNGRIKVSVSALLALSTGLIYYSQELRSYSLLILFCTIQLAFVLRLSYRPDVETSVAGNVKDVPKEANQNLGAYLSILGISLLASYTHFFGFIWSASVLLGIFIVDWIFQRKFPKISFCFGILFAVLFLPALYLLFNSNKIGIASWIPEAGFTAFVVFFDLVFHSGILKKFIPGIVASLALLVGFASLYFQKKETDSESVNLEPAHKRSAILLIVILIIFTIVLGILSAIQPLITARNLLVTAPALYFLITTGFSLFPIYKGRRLESILILISLVSLYYFTRYYYKPYKEQWRESSGYILSKIAERPKEFTLLCSSHTYNMEYFLKTAKIEGVTPKIYSKEEADLFIKDPSRKDLVILETSWKYLNMEEVDTLFNRNTFDRTDQLFYGMKVIVLRKK</sequence>
<dbReference type="PANTHER" id="PTHR33908">
    <property type="entry name" value="MANNOSYLTRANSFERASE YKCB-RELATED"/>
    <property type="match status" value="1"/>
</dbReference>
<dbReference type="RefSeq" id="WP_135669891.1">
    <property type="nucleotide sequence ID" value="NZ_RQGN01000022.1"/>
</dbReference>
<keyword evidence="5 8" id="KW-0812">Transmembrane</keyword>
<dbReference type="AlphaFoldDB" id="A0A5F2BQK4"/>
<organism evidence="9 10">
    <name type="scientific">Leptospira barantonii</name>
    <dbReference type="NCBI Taxonomy" id="2023184"/>
    <lineage>
        <taxon>Bacteria</taxon>
        <taxon>Pseudomonadati</taxon>
        <taxon>Spirochaetota</taxon>
        <taxon>Spirochaetia</taxon>
        <taxon>Leptospirales</taxon>
        <taxon>Leptospiraceae</taxon>
        <taxon>Leptospira</taxon>
    </lineage>
</organism>
<evidence type="ECO:0000256" key="6">
    <source>
        <dbReference type="ARBA" id="ARBA00022989"/>
    </source>
</evidence>
<dbReference type="PANTHER" id="PTHR33908:SF11">
    <property type="entry name" value="MEMBRANE PROTEIN"/>
    <property type="match status" value="1"/>
</dbReference>
<evidence type="ECO:0000313" key="9">
    <source>
        <dbReference type="EMBL" id="TGM07860.1"/>
    </source>
</evidence>
<feature type="transmembrane region" description="Helical" evidence="8">
    <location>
        <begin position="76"/>
        <end position="105"/>
    </location>
</feature>
<dbReference type="Proteomes" id="UP000298429">
    <property type="component" value="Unassembled WGS sequence"/>
</dbReference>
<feature type="transmembrane region" description="Helical" evidence="8">
    <location>
        <begin position="322"/>
        <end position="339"/>
    </location>
</feature>
<evidence type="ECO:0000313" key="10">
    <source>
        <dbReference type="Proteomes" id="UP000298429"/>
    </source>
</evidence>
<reference evidence="9 10" key="1">
    <citation type="journal article" date="2019" name="PLoS Negl. Trop. Dis.">
        <title>Revisiting the worldwide diversity of Leptospira species in the environment.</title>
        <authorList>
            <person name="Vincent A.T."/>
            <person name="Schiettekatte O."/>
            <person name="Bourhy P."/>
            <person name="Veyrier F.J."/>
            <person name="Picardeau M."/>
        </authorList>
    </citation>
    <scope>NUCLEOTIDE SEQUENCE [LARGE SCALE GENOMIC DNA]</scope>
    <source>
        <strain evidence="9 10">201702444</strain>
    </source>
</reference>